<accession>A0AA40ARZ5</accession>
<comment type="caution">
    <text evidence="1">The sequence shown here is derived from an EMBL/GenBank/DDBJ whole genome shotgun (WGS) entry which is preliminary data.</text>
</comment>
<reference evidence="1" key="1">
    <citation type="submission" date="2023-06" db="EMBL/GenBank/DDBJ databases">
        <title>Genome-scale phylogeny and comparative genomics of the fungal order Sordariales.</title>
        <authorList>
            <consortium name="Lawrence Berkeley National Laboratory"/>
            <person name="Hensen N."/>
            <person name="Bonometti L."/>
            <person name="Westerberg I."/>
            <person name="Brannstrom I.O."/>
            <person name="Guillou S."/>
            <person name="Cros-Aarteil S."/>
            <person name="Calhoun S."/>
            <person name="Haridas S."/>
            <person name="Kuo A."/>
            <person name="Mondo S."/>
            <person name="Pangilinan J."/>
            <person name="Riley R."/>
            <person name="Labutti K."/>
            <person name="Andreopoulos B."/>
            <person name="Lipzen A."/>
            <person name="Chen C."/>
            <person name="Yanf M."/>
            <person name="Daum C."/>
            <person name="Ng V."/>
            <person name="Clum A."/>
            <person name="Steindorff A."/>
            <person name="Ohm R."/>
            <person name="Martin F."/>
            <person name="Silar P."/>
            <person name="Natvig D."/>
            <person name="Lalanne C."/>
            <person name="Gautier V."/>
            <person name="Ament-Velasquez S.L."/>
            <person name="Kruys A."/>
            <person name="Hutchinson M.I."/>
            <person name="Powell A.J."/>
            <person name="Barry K."/>
            <person name="Miller A.N."/>
            <person name="Grigoriev I.V."/>
            <person name="Debuchy R."/>
            <person name="Gladieux P."/>
            <person name="Thoren M.H."/>
            <person name="Johannesson H."/>
        </authorList>
    </citation>
    <scope>NUCLEOTIDE SEQUENCE</scope>
    <source>
        <strain evidence="1">SMH4607-1</strain>
    </source>
</reference>
<organism evidence="1 2">
    <name type="scientific">Lasiosphaeris hirsuta</name>
    <dbReference type="NCBI Taxonomy" id="260670"/>
    <lineage>
        <taxon>Eukaryota</taxon>
        <taxon>Fungi</taxon>
        <taxon>Dikarya</taxon>
        <taxon>Ascomycota</taxon>
        <taxon>Pezizomycotina</taxon>
        <taxon>Sordariomycetes</taxon>
        <taxon>Sordariomycetidae</taxon>
        <taxon>Sordariales</taxon>
        <taxon>Lasiosphaeriaceae</taxon>
        <taxon>Lasiosphaeris</taxon>
    </lineage>
</organism>
<keyword evidence="1" id="KW-0489">Methyltransferase</keyword>
<dbReference type="GO" id="GO:0008168">
    <property type="term" value="F:methyltransferase activity"/>
    <property type="evidence" value="ECO:0007669"/>
    <property type="project" value="UniProtKB-KW"/>
</dbReference>
<dbReference type="SUPFAM" id="SSF53335">
    <property type="entry name" value="S-adenosyl-L-methionine-dependent methyltransferases"/>
    <property type="match status" value="1"/>
</dbReference>
<dbReference type="PANTHER" id="PTHR45036:SF1">
    <property type="entry name" value="METHYLTRANSFERASE LIKE 7A"/>
    <property type="match status" value="1"/>
</dbReference>
<dbReference type="GO" id="GO:0032259">
    <property type="term" value="P:methylation"/>
    <property type="evidence" value="ECO:0007669"/>
    <property type="project" value="UniProtKB-KW"/>
</dbReference>
<dbReference type="AlphaFoldDB" id="A0AA40ARZ5"/>
<keyword evidence="2" id="KW-1185">Reference proteome</keyword>
<evidence type="ECO:0000313" key="2">
    <source>
        <dbReference type="Proteomes" id="UP001172102"/>
    </source>
</evidence>
<protein>
    <submittedName>
        <fullName evidence="1">S-adenosyl-L-methionine-dependent methyltransferase</fullName>
    </submittedName>
</protein>
<proteinExistence type="predicted"/>
<sequence length="282" mass="30436">MTAQSHSFAEVISGLLDPWSFILTSLSYLPSTIVSLIRTAPLGTLLSWPRFQPLWFASFWSVAGPQVRSTAEPRVIPLLQGRVHNGAPVSADDAPSPGVGGVVLEVGPGSGMWVSLFSEQNLPITHIYGVEPNAFVHPPLRAAIAAAGLDDVYEAVPLGIQDLAGSGRVAEGSVDCIVSVLCLCSIPDPAQNIAALYRCLKPGGRWYVYEHVRVFAKQGLGMALYQAFLNLIWPHCIGGCELRRDTATTLREAGPWSLIDLSQPPQEPWFSSLPHIYGILTK</sequence>
<dbReference type="PANTHER" id="PTHR45036">
    <property type="entry name" value="METHYLTRANSFERASE LIKE 7B"/>
    <property type="match status" value="1"/>
</dbReference>
<evidence type="ECO:0000313" key="1">
    <source>
        <dbReference type="EMBL" id="KAK0720910.1"/>
    </source>
</evidence>
<dbReference type="InterPro" id="IPR029063">
    <property type="entry name" value="SAM-dependent_MTases_sf"/>
</dbReference>
<dbReference type="Proteomes" id="UP001172102">
    <property type="component" value="Unassembled WGS sequence"/>
</dbReference>
<name>A0AA40ARZ5_9PEZI</name>
<dbReference type="EMBL" id="JAUKUA010000003">
    <property type="protein sequence ID" value="KAK0720910.1"/>
    <property type="molecule type" value="Genomic_DNA"/>
</dbReference>
<dbReference type="Pfam" id="PF13489">
    <property type="entry name" value="Methyltransf_23"/>
    <property type="match status" value="1"/>
</dbReference>
<dbReference type="InterPro" id="IPR052356">
    <property type="entry name" value="Thiol_S-MT"/>
</dbReference>
<dbReference type="Gene3D" id="3.40.50.150">
    <property type="entry name" value="Vaccinia Virus protein VP39"/>
    <property type="match status" value="1"/>
</dbReference>
<gene>
    <name evidence="1" type="ORF">B0H67DRAFT_484065</name>
</gene>
<keyword evidence="1" id="KW-0808">Transferase</keyword>